<proteinExistence type="predicted"/>
<accession>E2NFP5</accession>
<keyword evidence="1" id="KW-0472">Membrane</keyword>
<keyword evidence="1" id="KW-0812">Transmembrane</keyword>
<reference evidence="2 3" key="2">
    <citation type="submission" date="2009-01" db="EMBL/GenBank/DDBJ databases">
        <title>Draft genome sequence of Bacteroides cellulosilyticus (DSM 14838).</title>
        <authorList>
            <person name="Sudarsanam P."/>
            <person name="Ley R."/>
            <person name="Guruge J."/>
            <person name="Turnbaugh P.J."/>
            <person name="Mahowald M."/>
            <person name="Liep D."/>
            <person name="Gordon J."/>
        </authorList>
    </citation>
    <scope>NUCLEOTIDE SEQUENCE [LARGE SCALE GENOMIC DNA]</scope>
    <source>
        <strain evidence="2 3">DSM 14838</strain>
    </source>
</reference>
<protein>
    <submittedName>
        <fullName evidence="2">Uncharacterized protein</fullName>
    </submittedName>
</protein>
<dbReference type="Proteomes" id="UP000003711">
    <property type="component" value="Unassembled WGS sequence"/>
</dbReference>
<sequence length="53" mass="6542">MFFTGECRRESLREKGLFLCRYFSVFYIYQKRCSLLSTFFIIYIYYSSIIPIQ</sequence>
<feature type="transmembrane region" description="Helical" evidence="1">
    <location>
        <begin position="35"/>
        <end position="52"/>
    </location>
</feature>
<reference evidence="2 3" key="1">
    <citation type="submission" date="2008-12" db="EMBL/GenBank/DDBJ databases">
        <authorList>
            <person name="Fulton L."/>
            <person name="Clifton S."/>
            <person name="Fulton B."/>
            <person name="Xu J."/>
            <person name="Minx P."/>
            <person name="Pepin K.H."/>
            <person name="Johnson M."/>
            <person name="Bhonagiri V."/>
            <person name="Nash W.E."/>
            <person name="Mardis E.R."/>
            <person name="Wilson R.K."/>
        </authorList>
    </citation>
    <scope>NUCLEOTIDE SEQUENCE [LARGE SCALE GENOMIC DNA]</scope>
    <source>
        <strain evidence="2 3">DSM 14838</strain>
    </source>
</reference>
<name>E2NFP5_9BACE</name>
<organism evidence="2 3">
    <name type="scientific">Bacteroides cellulosilyticus DSM 14838</name>
    <dbReference type="NCBI Taxonomy" id="537012"/>
    <lineage>
        <taxon>Bacteria</taxon>
        <taxon>Pseudomonadati</taxon>
        <taxon>Bacteroidota</taxon>
        <taxon>Bacteroidia</taxon>
        <taxon>Bacteroidales</taxon>
        <taxon>Bacteroidaceae</taxon>
        <taxon>Bacteroides</taxon>
    </lineage>
</organism>
<gene>
    <name evidence="2" type="ORF">BACCELL_03117</name>
</gene>
<dbReference type="AlphaFoldDB" id="E2NFP5"/>
<comment type="caution">
    <text evidence="2">The sequence shown here is derived from an EMBL/GenBank/DDBJ whole genome shotgun (WGS) entry which is preliminary data.</text>
</comment>
<evidence type="ECO:0000256" key="1">
    <source>
        <dbReference type="SAM" id="Phobius"/>
    </source>
</evidence>
<keyword evidence="1" id="KW-1133">Transmembrane helix</keyword>
<evidence type="ECO:0000313" key="2">
    <source>
        <dbReference type="EMBL" id="EEF89263.1"/>
    </source>
</evidence>
<dbReference type="HOGENOM" id="CLU_3058305_0_0_10"/>
<evidence type="ECO:0000313" key="3">
    <source>
        <dbReference type="Proteomes" id="UP000003711"/>
    </source>
</evidence>
<dbReference type="EMBL" id="ACCH01000221">
    <property type="protein sequence ID" value="EEF89263.1"/>
    <property type="molecule type" value="Genomic_DNA"/>
</dbReference>